<keyword evidence="3" id="KW-1185">Reference proteome</keyword>
<gene>
    <name evidence="2" type="ORF">CTB96_01950</name>
</gene>
<dbReference type="EMBL" id="QHLY01000005">
    <property type="protein sequence ID" value="PXA71715.1"/>
    <property type="molecule type" value="Genomic_DNA"/>
</dbReference>
<evidence type="ECO:0000313" key="3">
    <source>
        <dbReference type="Proteomes" id="UP000246722"/>
    </source>
</evidence>
<dbReference type="Proteomes" id="UP000246722">
    <property type="component" value="Unassembled WGS sequence"/>
</dbReference>
<name>A0A317ZWR0_9MICO</name>
<dbReference type="CDD" id="cd05262">
    <property type="entry name" value="SDR_a7"/>
    <property type="match status" value="1"/>
</dbReference>
<dbReference type="InterPro" id="IPR051783">
    <property type="entry name" value="NAD(P)-dependent_oxidoreduct"/>
</dbReference>
<comment type="caution">
    <text evidence="2">The sequence shown here is derived from an EMBL/GenBank/DDBJ whole genome shotgun (WGS) entry which is preliminary data.</text>
</comment>
<organism evidence="2 3">
    <name type="scientific">Cryobacterium arcticum</name>
    <dbReference type="NCBI Taxonomy" id="670052"/>
    <lineage>
        <taxon>Bacteria</taxon>
        <taxon>Bacillati</taxon>
        <taxon>Actinomycetota</taxon>
        <taxon>Actinomycetes</taxon>
        <taxon>Micrococcales</taxon>
        <taxon>Microbacteriaceae</taxon>
        <taxon>Cryobacterium</taxon>
    </lineage>
</organism>
<feature type="domain" description="NAD-dependent epimerase/dehydratase" evidence="1">
    <location>
        <begin position="3"/>
        <end position="73"/>
    </location>
</feature>
<dbReference type="Gene3D" id="3.40.50.720">
    <property type="entry name" value="NAD(P)-binding Rossmann-like Domain"/>
    <property type="match status" value="1"/>
</dbReference>
<sequence length="309" mass="31836">MRVFVTGASGWIGSAVVPELLSAGHEVVGLARSDASAAAIAAAGAQAHRGSLDDLDSLRAGADGSDGVIHLAFNHDFSDYAGAGRTERAAVETLAGTLAGSDRPFLLASGMAGIVQGRLATESDLFGLSGPDAPRGGSENLALEYADRGVRAVSLRFAPTVHGEGDHGFMSAIVGAARATGVSGYVGDGANRWPAVHRLDAALLVRLALETAPAGTVVHAVGEEGIEAREIAEVIGRHLGLPVVSVAPDDAFGHFGWIGAFFSRDIAASSTLTRERFGWTPTHPTLIEDLEAGYYFRETSAEAVRPTVG</sequence>
<dbReference type="PANTHER" id="PTHR48079:SF6">
    <property type="entry name" value="NAD(P)-BINDING DOMAIN-CONTAINING PROTEIN-RELATED"/>
    <property type="match status" value="1"/>
</dbReference>
<dbReference type="AlphaFoldDB" id="A0A317ZWR0"/>
<accession>A0A317ZWR0</accession>
<protein>
    <submittedName>
        <fullName evidence="2">3-beta hydroxysteroid dehydrogenase</fullName>
    </submittedName>
</protein>
<evidence type="ECO:0000313" key="2">
    <source>
        <dbReference type="EMBL" id="PXA71715.1"/>
    </source>
</evidence>
<dbReference type="SUPFAM" id="SSF51735">
    <property type="entry name" value="NAD(P)-binding Rossmann-fold domains"/>
    <property type="match status" value="1"/>
</dbReference>
<dbReference type="InterPro" id="IPR001509">
    <property type="entry name" value="Epimerase_deHydtase"/>
</dbReference>
<dbReference type="RefSeq" id="WP_110125238.1">
    <property type="nucleotide sequence ID" value="NZ_QHLY01000005.1"/>
</dbReference>
<reference evidence="2 3" key="1">
    <citation type="submission" date="2018-05" db="EMBL/GenBank/DDBJ databases">
        <title>Genetic diversity of glacier-inhabiting Cryobacterium bacteria in China and description of Cryobacterium mengkeensis sp. nov. and Arthrobacter glacialis sp. nov.</title>
        <authorList>
            <person name="Liu Q."/>
            <person name="Xin Y.-H."/>
        </authorList>
    </citation>
    <scope>NUCLEOTIDE SEQUENCE [LARGE SCALE GENOMIC DNA]</scope>
    <source>
        <strain evidence="2 3">SK-1</strain>
    </source>
</reference>
<evidence type="ECO:0000259" key="1">
    <source>
        <dbReference type="Pfam" id="PF01370"/>
    </source>
</evidence>
<dbReference type="InterPro" id="IPR036291">
    <property type="entry name" value="NAD(P)-bd_dom_sf"/>
</dbReference>
<dbReference type="PANTHER" id="PTHR48079">
    <property type="entry name" value="PROTEIN YEEZ"/>
    <property type="match status" value="1"/>
</dbReference>
<proteinExistence type="predicted"/>
<dbReference type="OrthoDB" id="9787292at2"/>
<dbReference type="GO" id="GO:0004029">
    <property type="term" value="F:aldehyde dehydrogenase (NAD+) activity"/>
    <property type="evidence" value="ECO:0007669"/>
    <property type="project" value="TreeGrafter"/>
</dbReference>
<dbReference type="GO" id="GO:0005737">
    <property type="term" value="C:cytoplasm"/>
    <property type="evidence" value="ECO:0007669"/>
    <property type="project" value="TreeGrafter"/>
</dbReference>
<dbReference type="Pfam" id="PF01370">
    <property type="entry name" value="Epimerase"/>
    <property type="match status" value="1"/>
</dbReference>